<comment type="similarity">
    <text evidence="1">Belongs to the ATP-dependent AMP-binding enzyme family.</text>
</comment>
<feature type="domain" description="AMP-dependent synthetase/ligase" evidence="3">
    <location>
        <begin position="31"/>
        <end position="426"/>
    </location>
</feature>
<sequence>MKIYTSPYPAPALPKCSAFTYIFSGSDFECTEHKTAFIDTVTGRTISRGDFKALCLQWGYGLRNEFSGLKVKRGDTVMIFSPNSFAFPLLLHGSVAAGLRVTLANSSYVPYELAYQYKDSNAKLVFAHPTLLPVALKMFEEVYGAKAKEEARKRIIIAGGSGWGSVTAEQEKALAAMKETEGLTWMQEMLGHGTLSREELFEGDQVNETAYLCYSSGTTGRPKGVETTHHNVTTHAEMLIKVWDLTSSKDVMLGFLPFYHIFGLTGLLHHPLTQKAPLAIMPGFHPEAWCVNVQKYKITSMMVVPPVLVVLTNYSALDKYDLRSINLMVSGAAPLGGPLVKKFKERLLSVGATAADVVQGYGLTETTPTAFLLPAKDALRKVGSIGLMLPHLEARLVNEDDVDIDETKEESGELWLRGPSVMKGYLGNTESTRNSITSDGWFKTGDVAQVDDEGFWWIVDRRKELIKYKGFQVPPAELESLLLQHPDIIDVAVIGVESEQEATEVPRAYVVHRNPASLKSQQDRDAFEKNVQQWVQGRVAKHKYLRGGVAVIDVIPKSAAGKILRRLLRDRAKTEVGAVKVKAKL</sequence>
<dbReference type="InterPro" id="IPR042099">
    <property type="entry name" value="ANL_N_sf"/>
</dbReference>
<dbReference type="Gene3D" id="3.30.300.30">
    <property type="match status" value="1"/>
</dbReference>
<dbReference type="AlphaFoldDB" id="A0A165T1D3"/>
<protein>
    <submittedName>
        <fullName evidence="5">AMP binding protein</fullName>
    </submittedName>
</protein>
<dbReference type="Gene3D" id="3.40.50.12780">
    <property type="entry name" value="N-terminal domain of ligase-like"/>
    <property type="match status" value="1"/>
</dbReference>
<dbReference type="SUPFAM" id="SSF56801">
    <property type="entry name" value="Acetyl-CoA synthetase-like"/>
    <property type="match status" value="1"/>
</dbReference>
<organism evidence="5 6">
    <name type="scientific">Neolentinus lepideus HHB14362 ss-1</name>
    <dbReference type="NCBI Taxonomy" id="1314782"/>
    <lineage>
        <taxon>Eukaryota</taxon>
        <taxon>Fungi</taxon>
        <taxon>Dikarya</taxon>
        <taxon>Basidiomycota</taxon>
        <taxon>Agaricomycotina</taxon>
        <taxon>Agaricomycetes</taxon>
        <taxon>Gloeophyllales</taxon>
        <taxon>Gloeophyllaceae</taxon>
        <taxon>Neolentinus</taxon>
    </lineage>
</organism>
<dbReference type="EMBL" id="KV425569">
    <property type="protein sequence ID" value="KZT25992.1"/>
    <property type="molecule type" value="Genomic_DNA"/>
</dbReference>
<feature type="domain" description="AMP-binding enzyme C-terminal" evidence="4">
    <location>
        <begin position="477"/>
        <end position="562"/>
    </location>
</feature>
<dbReference type="InterPro" id="IPR025110">
    <property type="entry name" value="AMP-bd_C"/>
</dbReference>
<dbReference type="GO" id="GO:0016405">
    <property type="term" value="F:CoA-ligase activity"/>
    <property type="evidence" value="ECO:0007669"/>
    <property type="project" value="TreeGrafter"/>
</dbReference>
<dbReference type="OrthoDB" id="1898221at2759"/>
<evidence type="ECO:0000313" key="5">
    <source>
        <dbReference type="EMBL" id="KZT25992.1"/>
    </source>
</evidence>
<dbReference type="FunFam" id="3.30.300.30:FF:000007">
    <property type="entry name" value="4-coumarate--CoA ligase 2"/>
    <property type="match status" value="1"/>
</dbReference>
<dbReference type="PANTHER" id="PTHR24096:SF149">
    <property type="entry name" value="AMP-BINDING DOMAIN-CONTAINING PROTEIN-RELATED"/>
    <property type="match status" value="1"/>
</dbReference>
<evidence type="ECO:0000313" key="6">
    <source>
        <dbReference type="Proteomes" id="UP000076761"/>
    </source>
</evidence>
<dbReference type="PANTHER" id="PTHR24096">
    <property type="entry name" value="LONG-CHAIN-FATTY-ACID--COA LIGASE"/>
    <property type="match status" value="1"/>
</dbReference>
<proteinExistence type="inferred from homology"/>
<evidence type="ECO:0000259" key="4">
    <source>
        <dbReference type="Pfam" id="PF13193"/>
    </source>
</evidence>
<keyword evidence="2" id="KW-0436">Ligase</keyword>
<dbReference type="CDD" id="cd05911">
    <property type="entry name" value="Firefly_Luc_like"/>
    <property type="match status" value="1"/>
</dbReference>
<dbReference type="PROSITE" id="PS00455">
    <property type="entry name" value="AMP_BINDING"/>
    <property type="match status" value="1"/>
</dbReference>
<dbReference type="Pfam" id="PF13193">
    <property type="entry name" value="AMP-binding_C"/>
    <property type="match status" value="1"/>
</dbReference>
<reference evidence="5 6" key="1">
    <citation type="journal article" date="2016" name="Mol. Biol. Evol.">
        <title>Comparative Genomics of Early-Diverging Mushroom-Forming Fungi Provides Insights into the Origins of Lignocellulose Decay Capabilities.</title>
        <authorList>
            <person name="Nagy L.G."/>
            <person name="Riley R."/>
            <person name="Tritt A."/>
            <person name="Adam C."/>
            <person name="Daum C."/>
            <person name="Floudas D."/>
            <person name="Sun H."/>
            <person name="Yadav J.S."/>
            <person name="Pangilinan J."/>
            <person name="Larsson K.H."/>
            <person name="Matsuura K."/>
            <person name="Barry K."/>
            <person name="Labutti K."/>
            <person name="Kuo R."/>
            <person name="Ohm R.A."/>
            <person name="Bhattacharya S.S."/>
            <person name="Shirouzu T."/>
            <person name="Yoshinaga Y."/>
            <person name="Martin F.M."/>
            <person name="Grigoriev I.V."/>
            <person name="Hibbett D.S."/>
        </authorList>
    </citation>
    <scope>NUCLEOTIDE SEQUENCE [LARGE SCALE GENOMIC DNA]</scope>
    <source>
        <strain evidence="5 6">HHB14362 ss-1</strain>
    </source>
</reference>
<evidence type="ECO:0000256" key="2">
    <source>
        <dbReference type="ARBA" id="ARBA00022598"/>
    </source>
</evidence>
<dbReference type="FunCoup" id="A0A165T1D3">
    <property type="interactions" value="322"/>
</dbReference>
<evidence type="ECO:0000259" key="3">
    <source>
        <dbReference type="Pfam" id="PF00501"/>
    </source>
</evidence>
<name>A0A165T1D3_9AGAM</name>
<dbReference type="Proteomes" id="UP000076761">
    <property type="component" value="Unassembled WGS sequence"/>
</dbReference>
<evidence type="ECO:0000256" key="1">
    <source>
        <dbReference type="ARBA" id="ARBA00006432"/>
    </source>
</evidence>
<dbReference type="STRING" id="1314782.A0A165T1D3"/>
<dbReference type="Pfam" id="PF00501">
    <property type="entry name" value="AMP-binding"/>
    <property type="match status" value="1"/>
</dbReference>
<dbReference type="InterPro" id="IPR045851">
    <property type="entry name" value="AMP-bd_C_sf"/>
</dbReference>
<dbReference type="InterPro" id="IPR020845">
    <property type="entry name" value="AMP-binding_CS"/>
</dbReference>
<dbReference type="InterPro" id="IPR000873">
    <property type="entry name" value="AMP-dep_synth/lig_dom"/>
</dbReference>
<dbReference type="InParanoid" id="A0A165T1D3"/>
<keyword evidence="6" id="KW-1185">Reference proteome</keyword>
<gene>
    <name evidence="5" type="ORF">NEOLEDRAFT_1064200</name>
</gene>
<accession>A0A165T1D3</accession>